<keyword evidence="2" id="KW-0812">Transmembrane</keyword>
<keyword evidence="2" id="KW-0472">Membrane</keyword>
<feature type="coiled-coil region" evidence="1">
    <location>
        <begin position="77"/>
        <end position="111"/>
    </location>
</feature>
<proteinExistence type="predicted"/>
<keyword evidence="2" id="KW-1133">Transmembrane helix</keyword>
<feature type="transmembrane region" description="Helical" evidence="2">
    <location>
        <begin position="154"/>
        <end position="172"/>
    </location>
</feature>
<evidence type="ECO:0000256" key="2">
    <source>
        <dbReference type="SAM" id="Phobius"/>
    </source>
</evidence>
<accession>A0A6C0EK19</accession>
<evidence type="ECO:0000256" key="1">
    <source>
        <dbReference type="SAM" id="Coils"/>
    </source>
</evidence>
<name>A0A6C0EK19_9ZZZZ</name>
<reference evidence="3" key="1">
    <citation type="journal article" date="2020" name="Nature">
        <title>Giant virus diversity and host interactions through global metagenomics.</title>
        <authorList>
            <person name="Schulz F."/>
            <person name="Roux S."/>
            <person name="Paez-Espino D."/>
            <person name="Jungbluth S."/>
            <person name="Walsh D.A."/>
            <person name="Denef V.J."/>
            <person name="McMahon K.D."/>
            <person name="Konstantinidis K.T."/>
            <person name="Eloe-Fadrosh E.A."/>
            <person name="Kyrpides N.C."/>
            <person name="Woyke T."/>
        </authorList>
    </citation>
    <scope>NUCLEOTIDE SEQUENCE</scope>
    <source>
        <strain evidence="3">GVMAG-M-3300001351-8</strain>
    </source>
</reference>
<dbReference type="AlphaFoldDB" id="A0A6C0EK19"/>
<protein>
    <submittedName>
        <fullName evidence="3">Uncharacterized protein</fullName>
    </submittedName>
</protein>
<evidence type="ECO:0000313" key="3">
    <source>
        <dbReference type="EMBL" id="QHT28680.1"/>
    </source>
</evidence>
<sequence>MNCSKKFIMDKCNNNNDFHCQRKCNISKMEELYNKELQKYYLEYNKYLHYKYDRTADKSRKKLLAETVIRPNIIKINNNLNNILINLKKHIKNTNNLIQGQKHEIANKNNNIYRQNTKIKHQINLLKEKEDSILSKERQVDTGLDRNRYKRNSMYVIFIINIILFISVGYLLNKN</sequence>
<organism evidence="3">
    <name type="scientific">viral metagenome</name>
    <dbReference type="NCBI Taxonomy" id="1070528"/>
    <lineage>
        <taxon>unclassified sequences</taxon>
        <taxon>metagenomes</taxon>
        <taxon>organismal metagenomes</taxon>
    </lineage>
</organism>
<dbReference type="EMBL" id="MN738863">
    <property type="protein sequence ID" value="QHT28680.1"/>
    <property type="molecule type" value="Genomic_DNA"/>
</dbReference>
<keyword evidence="1" id="KW-0175">Coiled coil</keyword>